<feature type="signal peptide" evidence="1">
    <location>
        <begin position="1"/>
        <end position="19"/>
    </location>
</feature>
<evidence type="ECO:0000313" key="3">
    <source>
        <dbReference type="WBParaSite" id="MBELARI_LOCUS13209"/>
    </source>
</evidence>
<dbReference type="AlphaFoldDB" id="A0AAF3EGU3"/>
<name>A0AAF3EGU3_9BILA</name>
<dbReference type="Proteomes" id="UP000887575">
    <property type="component" value="Unassembled WGS sequence"/>
</dbReference>
<feature type="chain" id="PRO_5041961392" evidence="1">
    <location>
        <begin position="20"/>
        <end position="103"/>
    </location>
</feature>
<proteinExistence type="predicted"/>
<sequence>MLQFILATMFLLVINYSFCTEPTGIRHFRYIYQCNVKCAGPTPAVNVQKCCVANKAGNWGTCTKLNQAICARMDVKWSENGDQLCSFYGFGFECMDRFQLGGS</sequence>
<reference evidence="3" key="1">
    <citation type="submission" date="2024-02" db="UniProtKB">
        <authorList>
            <consortium name="WormBaseParasite"/>
        </authorList>
    </citation>
    <scope>IDENTIFICATION</scope>
</reference>
<dbReference type="WBParaSite" id="MBELARI_LOCUS13209">
    <property type="protein sequence ID" value="MBELARI_LOCUS13209"/>
    <property type="gene ID" value="MBELARI_LOCUS13209"/>
</dbReference>
<keyword evidence="1" id="KW-0732">Signal</keyword>
<protein>
    <submittedName>
        <fullName evidence="3">Uncharacterized protein</fullName>
    </submittedName>
</protein>
<evidence type="ECO:0000313" key="2">
    <source>
        <dbReference type="Proteomes" id="UP000887575"/>
    </source>
</evidence>
<keyword evidence="2" id="KW-1185">Reference proteome</keyword>
<accession>A0AAF3EGU3</accession>
<organism evidence="2 3">
    <name type="scientific">Mesorhabditis belari</name>
    <dbReference type="NCBI Taxonomy" id="2138241"/>
    <lineage>
        <taxon>Eukaryota</taxon>
        <taxon>Metazoa</taxon>
        <taxon>Ecdysozoa</taxon>
        <taxon>Nematoda</taxon>
        <taxon>Chromadorea</taxon>
        <taxon>Rhabditida</taxon>
        <taxon>Rhabditina</taxon>
        <taxon>Rhabditomorpha</taxon>
        <taxon>Rhabditoidea</taxon>
        <taxon>Rhabditidae</taxon>
        <taxon>Mesorhabditinae</taxon>
        <taxon>Mesorhabditis</taxon>
    </lineage>
</organism>
<evidence type="ECO:0000256" key="1">
    <source>
        <dbReference type="SAM" id="SignalP"/>
    </source>
</evidence>